<protein>
    <submittedName>
        <fullName evidence="2">Uncharacterized protein</fullName>
    </submittedName>
</protein>
<sequence>MSKKQLSKRKRKLRNHYKDHFLLDIENAETSDVLTGGKATGMGAGDPALFALLATEAASTVRTAKLKETPVAEPVISAPPPLIPRTDFAPLSTTTADRPRLGDAPPFRRQEQQQQQQQPAQQFPAGGGVVTSAGNHAVKQDTILANTYTSPSEASKVTSNLRVTSQICTTLASPTVITTVIICS</sequence>
<gene>
    <name evidence="2" type="ORF">DILT_LOCUS16833</name>
</gene>
<evidence type="ECO:0000313" key="2">
    <source>
        <dbReference type="EMBL" id="VDN35665.1"/>
    </source>
</evidence>
<feature type="compositionally biased region" description="Basic and acidic residues" evidence="1">
    <location>
        <begin position="97"/>
        <end position="111"/>
    </location>
</feature>
<organism evidence="2 3">
    <name type="scientific">Dibothriocephalus latus</name>
    <name type="common">Fish tapeworm</name>
    <name type="synonym">Diphyllobothrium latum</name>
    <dbReference type="NCBI Taxonomy" id="60516"/>
    <lineage>
        <taxon>Eukaryota</taxon>
        <taxon>Metazoa</taxon>
        <taxon>Spiralia</taxon>
        <taxon>Lophotrochozoa</taxon>
        <taxon>Platyhelminthes</taxon>
        <taxon>Cestoda</taxon>
        <taxon>Eucestoda</taxon>
        <taxon>Diphyllobothriidea</taxon>
        <taxon>Diphyllobothriidae</taxon>
        <taxon>Dibothriocephalus</taxon>
    </lineage>
</organism>
<name>A0A3P7N0A7_DIBLA</name>
<accession>A0A3P7N0A7</accession>
<reference evidence="2 3" key="1">
    <citation type="submission" date="2018-11" db="EMBL/GenBank/DDBJ databases">
        <authorList>
            <consortium name="Pathogen Informatics"/>
        </authorList>
    </citation>
    <scope>NUCLEOTIDE SEQUENCE [LARGE SCALE GENOMIC DNA]</scope>
</reference>
<feature type="compositionally biased region" description="Low complexity" evidence="1">
    <location>
        <begin position="112"/>
        <end position="124"/>
    </location>
</feature>
<dbReference type="Proteomes" id="UP000281553">
    <property type="component" value="Unassembled WGS sequence"/>
</dbReference>
<feature type="region of interest" description="Disordered" evidence="1">
    <location>
        <begin position="76"/>
        <end position="130"/>
    </location>
</feature>
<keyword evidence="3" id="KW-1185">Reference proteome</keyword>
<evidence type="ECO:0000256" key="1">
    <source>
        <dbReference type="SAM" id="MobiDB-lite"/>
    </source>
</evidence>
<proteinExistence type="predicted"/>
<dbReference type="AlphaFoldDB" id="A0A3P7N0A7"/>
<evidence type="ECO:0000313" key="3">
    <source>
        <dbReference type="Proteomes" id="UP000281553"/>
    </source>
</evidence>
<dbReference type="EMBL" id="UYRU01087466">
    <property type="protein sequence ID" value="VDN35665.1"/>
    <property type="molecule type" value="Genomic_DNA"/>
</dbReference>